<evidence type="ECO:0000256" key="3">
    <source>
        <dbReference type="ARBA" id="ARBA00022723"/>
    </source>
</evidence>
<keyword evidence="3 5" id="KW-0479">Metal-binding</keyword>
<dbReference type="GO" id="GO:0046872">
    <property type="term" value="F:metal ion binding"/>
    <property type="evidence" value="ECO:0007669"/>
    <property type="project" value="UniProtKB-UniRule"/>
</dbReference>
<dbReference type="EC" id="3.4.11.18" evidence="6"/>
<evidence type="ECO:0000313" key="8">
    <source>
        <dbReference type="EMBL" id="KZT29507.1"/>
    </source>
</evidence>
<comment type="similarity">
    <text evidence="5">Belongs to the peptidase M24A family. Methionine aminopeptidase type 1 subfamily.</text>
</comment>
<evidence type="ECO:0000256" key="1">
    <source>
        <dbReference type="ARBA" id="ARBA00022438"/>
    </source>
</evidence>
<dbReference type="STRING" id="1314782.A0A165VD91"/>
<accession>A0A165VD91</accession>
<comment type="catalytic activity">
    <reaction evidence="5 6">
        <text>Release of N-terminal amino acids, preferentially methionine, from peptides and arylamides.</text>
        <dbReference type="EC" id="3.4.11.18"/>
    </reaction>
</comment>
<evidence type="ECO:0000256" key="2">
    <source>
        <dbReference type="ARBA" id="ARBA00022670"/>
    </source>
</evidence>
<dbReference type="InterPro" id="IPR000994">
    <property type="entry name" value="Pept_M24"/>
</dbReference>
<dbReference type="PROSITE" id="PS00680">
    <property type="entry name" value="MAP_1"/>
    <property type="match status" value="1"/>
</dbReference>
<evidence type="ECO:0000256" key="6">
    <source>
        <dbReference type="RuleBase" id="RU003653"/>
    </source>
</evidence>
<feature type="binding site" evidence="5">
    <location>
        <position position="209"/>
    </location>
    <ligand>
        <name>a divalent metal cation</name>
        <dbReference type="ChEBI" id="CHEBI:60240"/>
        <label>1</label>
    </ligand>
</feature>
<protein>
    <recommendedName>
        <fullName evidence="6">Methionine aminopeptidase</fullName>
        <ecNumber evidence="6">3.4.11.18</ecNumber>
    </recommendedName>
</protein>
<dbReference type="InterPro" id="IPR001714">
    <property type="entry name" value="Pept_M24_MAP"/>
</dbReference>
<keyword evidence="2 5" id="KW-0645">Protease</keyword>
<comment type="function">
    <text evidence="6">Cotranslationally removes the N-terminal methionine from nascent proteins. The N-terminal methionine is often cleaved when the second residue in the primary sequence is small and uncharged (Met-Ala-, Cys, Gly, Pro, Ser, Thr, or Val).</text>
</comment>
<dbReference type="SUPFAM" id="SSF55920">
    <property type="entry name" value="Creatinase/aminopeptidase"/>
    <property type="match status" value="1"/>
</dbReference>
<dbReference type="GO" id="GO:0070006">
    <property type="term" value="F:metalloaminopeptidase activity"/>
    <property type="evidence" value="ECO:0007669"/>
    <property type="project" value="UniProtKB-UniRule"/>
</dbReference>
<dbReference type="PANTHER" id="PTHR43330:SF8">
    <property type="entry name" value="METHIONINE AMINOPEPTIDASE 1D, MITOCHONDRIAL"/>
    <property type="match status" value="1"/>
</dbReference>
<dbReference type="PRINTS" id="PR00599">
    <property type="entry name" value="MAPEPTIDASE"/>
</dbReference>
<name>A0A165VD91_9AGAM</name>
<evidence type="ECO:0000259" key="7">
    <source>
        <dbReference type="Pfam" id="PF00557"/>
    </source>
</evidence>
<dbReference type="AlphaFoldDB" id="A0A165VD91"/>
<organism evidence="8 9">
    <name type="scientific">Neolentinus lepideus HHB14362 ss-1</name>
    <dbReference type="NCBI Taxonomy" id="1314782"/>
    <lineage>
        <taxon>Eukaryota</taxon>
        <taxon>Fungi</taxon>
        <taxon>Dikarya</taxon>
        <taxon>Basidiomycota</taxon>
        <taxon>Agaricomycotina</taxon>
        <taxon>Agaricomycetes</taxon>
        <taxon>Gloeophyllales</taxon>
        <taxon>Gloeophyllaceae</taxon>
        <taxon>Neolentinus</taxon>
    </lineage>
</organism>
<dbReference type="InterPro" id="IPR036005">
    <property type="entry name" value="Creatinase/aminopeptidase-like"/>
</dbReference>
<dbReference type="OrthoDB" id="3209743at2759"/>
<dbReference type="Pfam" id="PF00557">
    <property type="entry name" value="Peptidase_M24"/>
    <property type="match status" value="1"/>
</dbReference>
<feature type="binding site" evidence="5">
    <location>
        <position position="287"/>
    </location>
    <ligand>
        <name>substrate</name>
    </ligand>
</feature>
<feature type="binding site" evidence="5">
    <location>
        <position position="198"/>
    </location>
    <ligand>
        <name>a divalent metal cation</name>
        <dbReference type="ChEBI" id="CHEBI:60240"/>
        <label>1</label>
    </ligand>
</feature>
<dbReference type="CDD" id="cd01086">
    <property type="entry name" value="MetAP1"/>
    <property type="match status" value="1"/>
</dbReference>
<dbReference type="HAMAP" id="MF_01974">
    <property type="entry name" value="MetAP_1"/>
    <property type="match status" value="1"/>
</dbReference>
<feature type="binding site" evidence="5">
    <location>
        <position position="347"/>
    </location>
    <ligand>
        <name>a divalent metal cation</name>
        <dbReference type="ChEBI" id="CHEBI:60240"/>
        <label>1</label>
    </ligand>
</feature>
<proteinExistence type="inferred from homology"/>
<feature type="binding site" evidence="5">
    <location>
        <position position="181"/>
    </location>
    <ligand>
        <name>substrate</name>
    </ligand>
</feature>
<feature type="binding site" evidence="5">
    <location>
        <position position="280"/>
    </location>
    <ligand>
        <name>a divalent metal cation</name>
        <dbReference type="ChEBI" id="CHEBI:60240"/>
        <label>2</label>
        <note>catalytic</note>
    </ligand>
</feature>
<evidence type="ECO:0000256" key="5">
    <source>
        <dbReference type="HAMAP-Rule" id="MF_03174"/>
    </source>
</evidence>
<dbReference type="GO" id="GO:0004239">
    <property type="term" value="F:initiator methionyl aminopeptidase activity"/>
    <property type="evidence" value="ECO:0007669"/>
    <property type="project" value="UniProtKB-UniRule"/>
</dbReference>
<evidence type="ECO:0000313" key="9">
    <source>
        <dbReference type="Proteomes" id="UP000076761"/>
    </source>
</evidence>
<dbReference type="InterPro" id="IPR002467">
    <property type="entry name" value="Pept_M24A_MAP1"/>
</dbReference>
<feature type="binding site" evidence="5">
    <location>
        <position position="209"/>
    </location>
    <ligand>
        <name>a divalent metal cation</name>
        <dbReference type="ChEBI" id="CHEBI:60240"/>
        <label>2</label>
        <note>catalytic</note>
    </ligand>
</feature>
<dbReference type="GO" id="GO:0006508">
    <property type="term" value="P:proteolysis"/>
    <property type="evidence" value="ECO:0007669"/>
    <property type="project" value="UniProtKB-KW"/>
</dbReference>
<feature type="binding site" evidence="5">
    <location>
        <position position="312"/>
    </location>
    <ligand>
        <name>a divalent metal cation</name>
        <dbReference type="ChEBI" id="CHEBI:60240"/>
        <label>2</label>
        <note>catalytic</note>
    </ligand>
</feature>
<sequence>MSRLLRYTSSTNIGRRTNILATTSRRKLLSRQIQKFSTSEGDDAEVHDFGSYHVILPEEPYVFGTSHITPLSVPEHIPRPPYVKNAGKENLSADDFNGDPWEGNGLIGLGTEAEQKVRRAAELAKNVLNYAGSLVKPGITTSDIDALVHRYITSHNAYPSPLLYSQFPKSICTSVNNVIVHGIPDDRPLEPEDTVNIDITVYLAGYHGDTSRTFAVSPAALDAQGRHLLETTELALEAGISACGPGLPFRGIGKAIRDLVERQTHKRGMEMCINTQFTGHGIGTVFHRPPWIFHHLNDEPGVMLPGHCFTIEPAIIQGRNPRGWIFPDGWSVNPTIQQNCARAAQAEHMVLITEHGADILTR</sequence>
<dbReference type="InParanoid" id="A0A165VD91"/>
<keyword evidence="9" id="KW-1185">Reference proteome</keyword>
<dbReference type="Gene3D" id="3.90.230.10">
    <property type="entry name" value="Creatinase/methionine aminopeptidase superfamily"/>
    <property type="match status" value="1"/>
</dbReference>
<dbReference type="NCBIfam" id="TIGR00500">
    <property type="entry name" value="met_pdase_I"/>
    <property type="match status" value="1"/>
</dbReference>
<dbReference type="EMBL" id="KV425554">
    <property type="protein sequence ID" value="KZT29507.1"/>
    <property type="molecule type" value="Genomic_DNA"/>
</dbReference>
<evidence type="ECO:0000256" key="4">
    <source>
        <dbReference type="ARBA" id="ARBA00022801"/>
    </source>
</evidence>
<feature type="binding site" evidence="5">
    <location>
        <position position="347"/>
    </location>
    <ligand>
        <name>a divalent metal cation</name>
        <dbReference type="ChEBI" id="CHEBI:60240"/>
        <label>2</label>
        <note>catalytic</note>
    </ligand>
</feature>
<feature type="domain" description="Peptidase M24" evidence="7">
    <location>
        <begin position="116"/>
        <end position="354"/>
    </location>
</feature>
<keyword evidence="1 5" id="KW-0031">Aminopeptidase</keyword>
<gene>
    <name evidence="8" type="ORF">NEOLEDRAFT_1085477</name>
</gene>
<keyword evidence="4 5" id="KW-0378">Hydrolase</keyword>
<dbReference type="PANTHER" id="PTHR43330">
    <property type="entry name" value="METHIONINE AMINOPEPTIDASE"/>
    <property type="match status" value="1"/>
</dbReference>
<reference evidence="8 9" key="1">
    <citation type="journal article" date="2016" name="Mol. Biol. Evol.">
        <title>Comparative Genomics of Early-Diverging Mushroom-Forming Fungi Provides Insights into the Origins of Lignocellulose Decay Capabilities.</title>
        <authorList>
            <person name="Nagy L.G."/>
            <person name="Riley R."/>
            <person name="Tritt A."/>
            <person name="Adam C."/>
            <person name="Daum C."/>
            <person name="Floudas D."/>
            <person name="Sun H."/>
            <person name="Yadav J.S."/>
            <person name="Pangilinan J."/>
            <person name="Larsson K.H."/>
            <person name="Matsuura K."/>
            <person name="Barry K."/>
            <person name="Labutti K."/>
            <person name="Kuo R."/>
            <person name="Ohm R.A."/>
            <person name="Bhattacharya S.S."/>
            <person name="Shirouzu T."/>
            <person name="Yoshinaga Y."/>
            <person name="Martin F.M."/>
            <person name="Grigoriev I.V."/>
            <person name="Hibbett D.S."/>
        </authorList>
    </citation>
    <scope>NUCLEOTIDE SEQUENCE [LARGE SCALE GENOMIC DNA]</scope>
    <source>
        <strain evidence="8 9">HHB14362 ss-1</strain>
    </source>
</reference>
<comment type="cofactor">
    <cofactor evidence="5">
        <name>Co(2+)</name>
        <dbReference type="ChEBI" id="CHEBI:48828"/>
    </cofactor>
    <cofactor evidence="5">
        <name>Zn(2+)</name>
        <dbReference type="ChEBI" id="CHEBI:29105"/>
    </cofactor>
    <cofactor evidence="5">
        <name>Mn(2+)</name>
        <dbReference type="ChEBI" id="CHEBI:29035"/>
    </cofactor>
    <cofactor evidence="5">
        <name>Fe(2+)</name>
        <dbReference type="ChEBI" id="CHEBI:29033"/>
    </cofactor>
    <text evidence="5">Binds 2 divalent metal cations per subunit. Has a high-affinity and a low affinity metal-binding site. The true nature of the physiological cofactor is under debate. The enzyme is active with cobalt, zinc, manganese or divalent iron ions. Most likely, methionine aminopeptidases function as mononuclear Fe(2+)-metalloproteases under physiological conditions, and the catalytically relevant metal-binding site has been assigned to the histidine-containing high-affinity site.</text>
</comment>
<dbReference type="Proteomes" id="UP000076761">
    <property type="component" value="Unassembled WGS sequence"/>
</dbReference>